<dbReference type="InterPro" id="IPR027469">
    <property type="entry name" value="Cation_efflux_TMD_sf"/>
</dbReference>
<gene>
    <name evidence="8" type="ORF">QTH91_08490</name>
</gene>
<feature type="transmembrane region" description="Helical" evidence="6">
    <location>
        <begin position="111"/>
        <end position="132"/>
    </location>
</feature>
<proteinExistence type="predicted"/>
<feature type="transmembrane region" description="Helical" evidence="6">
    <location>
        <begin position="191"/>
        <end position="208"/>
    </location>
</feature>
<evidence type="ECO:0000259" key="7">
    <source>
        <dbReference type="Pfam" id="PF01545"/>
    </source>
</evidence>
<evidence type="ECO:0000256" key="6">
    <source>
        <dbReference type="SAM" id="Phobius"/>
    </source>
</evidence>
<keyword evidence="3 6" id="KW-0812">Transmembrane</keyword>
<evidence type="ECO:0000256" key="1">
    <source>
        <dbReference type="ARBA" id="ARBA00004141"/>
    </source>
</evidence>
<dbReference type="EMBL" id="JASZYV010000001">
    <property type="protein sequence ID" value="MDM0044514.1"/>
    <property type="molecule type" value="Genomic_DNA"/>
</dbReference>
<dbReference type="SUPFAM" id="SSF161111">
    <property type="entry name" value="Cation efflux protein transmembrane domain-like"/>
    <property type="match status" value="1"/>
</dbReference>
<dbReference type="Pfam" id="PF01545">
    <property type="entry name" value="Cation_efflux"/>
    <property type="match status" value="1"/>
</dbReference>
<evidence type="ECO:0000256" key="5">
    <source>
        <dbReference type="ARBA" id="ARBA00023136"/>
    </source>
</evidence>
<evidence type="ECO:0000313" key="8">
    <source>
        <dbReference type="EMBL" id="MDM0044514.1"/>
    </source>
</evidence>
<dbReference type="InterPro" id="IPR058533">
    <property type="entry name" value="Cation_efflux_TM"/>
</dbReference>
<evidence type="ECO:0000256" key="2">
    <source>
        <dbReference type="ARBA" id="ARBA00022448"/>
    </source>
</evidence>
<dbReference type="NCBIfam" id="TIGR01297">
    <property type="entry name" value="CDF"/>
    <property type="match status" value="1"/>
</dbReference>
<feature type="domain" description="Cation efflux protein transmembrane" evidence="7">
    <location>
        <begin position="11"/>
        <end position="215"/>
    </location>
</feature>
<dbReference type="PANTHER" id="PTHR13414">
    <property type="entry name" value="HUEL-CATION TRANSPORTER"/>
    <property type="match status" value="1"/>
</dbReference>
<evidence type="ECO:0000313" key="9">
    <source>
        <dbReference type="Proteomes" id="UP001174908"/>
    </source>
</evidence>
<keyword evidence="9" id="KW-1185">Reference proteome</keyword>
<dbReference type="InterPro" id="IPR040177">
    <property type="entry name" value="SLC30A9"/>
</dbReference>
<name>A0ABT7N9B8_9BURK</name>
<dbReference type="Gene3D" id="3.30.70.1350">
    <property type="entry name" value="Cation efflux protein, cytoplasmic domain"/>
    <property type="match status" value="1"/>
</dbReference>
<comment type="caution">
    <text evidence="8">The sequence shown here is derived from an EMBL/GenBank/DDBJ whole genome shotgun (WGS) entry which is preliminary data.</text>
</comment>
<evidence type="ECO:0000256" key="3">
    <source>
        <dbReference type="ARBA" id="ARBA00022692"/>
    </source>
</evidence>
<feature type="transmembrane region" description="Helical" evidence="6">
    <location>
        <begin position="6"/>
        <end position="25"/>
    </location>
</feature>
<feature type="transmembrane region" description="Helical" evidence="6">
    <location>
        <begin position="74"/>
        <end position="95"/>
    </location>
</feature>
<comment type="subcellular location">
    <subcellularLocation>
        <location evidence="1">Membrane</location>
        <topology evidence="1">Multi-pass membrane protein</topology>
    </subcellularLocation>
</comment>
<sequence length="326" mass="34882">MSESRIAVYGAIAANVCIAATKFAVAGVTGSSAMLSEGVHSLVDTGNGALLLVGLRRSGRPASREHPFGHGKELYFWSLIVAVLIFGAGGGVSFYEGIVHIQDPEPLTDPFWSYIVLAAAFVFEGASLLVALRQFQKSRARGPFWQALHSSKDPSTYTVLAEDSAALAGLLIAAAGVYFSHELNMPVLDGVASLLIGLLLAGVAVLLIRESRGLLIGEGLSRKSAQDIRAIVSGYASVREVGPLLSMYLGAEDVLLTLDVVADPDVPAGELAVTIKDIEREIRQRYPKIRRIYIEAVPRLDVPPTAARTTEPMVKPWTKTEKTTTQ</sequence>
<keyword evidence="2" id="KW-0813">Transport</keyword>
<keyword evidence="5 6" id="KW-0472">Membrane</keyword>
<dbReference type="Proteomes" id="UP001174908">
    <property type="component" value="Unassembled WGS sequence"/>
</dbReference>
<dbReference type="InterPro" id="IPR002524">
    <property type="entry name" value="Cation_efflux"/>
</dbReference>
<keyword evidence="4 6" id="KW-1133">Transmembrane helix</keyword>
<accession>A0ABT7N9B8</accession>
<organism evidence="8 9">
    <name type="scientific">Variovorax dokdonensis</name>
    <dbReference type="NCBI Taxonomy" id="344883"/>
    <lineage>
        <taxon>Bacteria</taxon>
        <taxon>Pseudomonadati</taxon>
        <taxon>Pseudomonadota</taxon>
        <taxon>Betaproteobacteria</taxon>
        <taxon>Burkholderiales</taxon>
        <taxon>Comamonadaceae</taxon>
        <taxon>Variovorax</taxon>
    </lineage>
</organism>
<dbReference type="Gene3D" id="1.20.1510.10">
    <property type="entry name" value="Cation efflux protein transmembrane domain"/>
    <property type="match status" value="1"/>
</dbReference>
<dbReference type="InterPro" id="IPR036837">
    <property type="entry name" value="Cation_efflux_CTD_sf"/>
</dbReference>
<evidence type="ECO:0000256" key="4">
    <source>
        <dbReference type="ARBA" id="ARBA00022989"/>
    </source>
</evidence>
<dbReference type="RefSeq" id="WP_286659545.1">
    <property type="nucleotide sequence ID" value="NZ_JASZYV010000001.1"/>
</dbReference>
<dbReference type="PANTHER" id="PTHR13414:SF9">
    <property type="entry name" value="PROTON-COUPLED ZINC ANTIPORTER SLC30A9, MITOCHONDRIAL"/>
    <property type="match status" value="1"/>
</dbReference>
<feature type="transmembrane region" description="Helical" evidence="6">
    <location>
        <begin position="159"/>
        <end position="179"/>
    </location>
</feature>
<dbReference type="SUPFAM" id="SSF160240">
    <property type="entry name" value="Cation efflux protein cytoplasmic domain-like"/>
    <property type="match status" value="1"/>
</dbReference>
<reference evidence="8" key="1">
    <citation type="submission" date="2023-06" db="EMBL/GenBank/DDBJ databases">
        <authorList>
            <person name="Jiang Y."/>
            <person name="Liu Q."/>
        </authorList>
    </citation>
    <scope>NUCLEOTIDE SEQUENCE</scope>
    <source>
        <strain evidence="8">CGMCC 1.12089</strain>
    </source>
</reference>
<protein>
    <submittedName>
        <fullName evidence="8">Cation diffusion facilitator family transporter</fullName>
    </submittedName>
</protein>